<proteinExistence type="predicted"/>
<organism evidence="1 2">
    <name type="scientific">Chelonia mydas</name>
    <name type="common">Green sea-turtle</name>
    <name type="synonym">Chelonia agassizi</name>
    <dbReference type="NCBI Taxonomy" id="8469"/>
    <lineage>
        <taxon>Eukaryota</taxon>
        <taxon>Metazoa</taxon>
        <taxon>Chordata</taxon>
        <taxon>Craniata</taxon>
        <taxon>Vertebrata</taxon>
        <taxon>Euteleostomi</taxon>
        <taxon>Archelosauria</taxon>
        <taxon>Testudinata</taxon>
        <taxon>Testudines</taxon>
        <taxon>Cryptodira</taxon>
        <taxon>Durocryptodira</taxon>
        <taxon>Americhelydia</taxon>
        <taxon>Chelonioidea</taxon>
        <taxon>Cheloniidae</taxon>
        <taxon>Chelonia</taxon>
    </lineage>
</organism>
<sequence>MCKAAAARERGDLPQLQGCSCQGETPLLPSPSSAAAMAGESTSVTLESLSKVIIGQTGQSLRKRINGHKSDVKNYNIHKPVGEHFNLCGHTITDMKVAILQQKNFKTRLQRETVELEFICKLDTINLGLNRDLGGVNHYARRDLPDASWELPQVRHLNSTEEN</sequence>
<name>M7AY43_CHEMY</name>
<dbReference type="Proteomes" id="UP000031443">
    <property type="component" value="Unassembled WGS sequence"/>
</dbReference>
<dbReference type="EMBL" id="KB549795">
    <property type="protein sequence ID" value="EMP30441.1"/>
    <property type="molecule type" value="Genomic_DNA"/>
</dbReference>
<evidence type="ECO:0000313" key="2">
    <source>
        <dbReference type="Proteomes" id="UP000031443"/>
    </source>
</evidence>
<reference evidence="2" key="1">
    <citation type="journal article" date="2013" name="Nat. Genet.">
        <title>The draft genomes of soft-shell turtle and green sea turtle yield insights into the development and evolution of the turtle-specific body plan.</title>
        <authorList>
            <person name="Wang Z."/>
            <person name="Pascual-Anaya J."/>
            <person name="Zadissa A."/>
            <person name="Li W."/>
            <person name="Niimura Y."/>
            <person name="Huang Z."/>
            <person name="Li C."/>
            <person name="White S."/>
            <person name="Xiong Z."/>
            <person name="Fang D."/>
            <person name="Wang B."/>
            <person name="Ming Y."/>
            <person name="Chen Y."/>
            <person name="Zheng Y."/>
            <person name="Kuraku S."/>
            <person name="Pignatelli M."/>
            <person name="Herrero J."/>
            <person name="Beal K."/>
            <person name="Nozawa M."/>
            <person name="Li Q."/>
            <person name="Wang J."/>
            <person name="Zhang H."/>
            <person name="Yu L."/>
            <person name="Shigenobu S."/>
            <person name="Wang J."/>
            <person name="Liu J."/>
            <person name="Flicek P."/>
            <person name="Searle S."/>
            <person name="Wang J."/>
            <person name="Kuratani S."/>
            <person name="Yin Y."/>
            <person name="Aken B."/>
            <person name="Zhang G."/>
            <person name="Irie N."/>
        </authorList>
    </citation>
    <scope>NUCLEOTIDE SEQUENCE [LARGE SCALE GENOMIC DNA]</scope>
</reference>
<protein>
    <submittedName>
        <fullName evidence="1">Uncharacterized protein</fullName>
    </submittedName>
</protein>
<keyword evidence="2" id="KW-1185">Reference proteome</keyword>
<dbReference type="STRING" id="8469.M7AY43"/>
<accession>M7AY43</accession>
<dbReference type="AlphaFoldDB" id="M7AY43"/>
<evidence type="ECO:0000313" key="1">
    <source>
        <dbReference type="EMBL" id="EMP30441.1"/>
    </source>
</evidence>
<gene>
    <name evidence="1" type="ORF">UY3_12442</name>
</gene>